<dbReference type="GO" id="GO:0004812">
    <property type="term" value="F:aminoacyl-tRNA ligase activity"/>
    <property type="evidence" value="ECO:0007669"/>
    <property type="project" value="UniProtKB-KW"/>
</dbReference>
<dbReference type="SUPFAM" id="SSF55826">
    <property type="entry name" value="YbaK/ProRS associated domain"/>
    <property type="match status" value="1"/>
</dbReference>
<dbReference type="AlphaFoldDB" id="A0A7Z0VI14"/>
<dbReference type="Gene3D" id="3.90.960.10">
    <property type="entry name" value="YbaK/aminoacyl-tRNA synthetase-associated domain"/>
    <property type="match status" value="1"/>
</dbReference>
<dbReference type="GO" id="GO:0002161">
    <property type="term" value="F:aminoacyl-tRNA deacylase activity"/>
    <property type="evidence" value="ECO:0007669"/>
    <property type="project" value="InterPro"/>
</dbReference>
<dbReference type="InterPro" id="IPR036754">
    <property type="entry name" value="YbaK/aa-tRNA-synt-asso_dom_sf"/>
</dbReference>
<reference evidence="2 3" key="1">
    <citation type="submission" date="2016-06" db="EMBL/GenBank/DDBJ databases">
        <title>Genome sequence of endosymbiont of Candidatus Endolucinida thiodiazotropha.</title>
        <authorList>
            <person name="Poehlein A."/>
            <person name="Koenig S."/>
            <person name="Heiden S.E."/>
            <person name="Thuermer A."/>
            <person name="Voget S."/>
            <person name="Daniel R."/>
            <person name="Markert S."/>
            <person name="Gros O."/>
            <person name="Schweder T."/>
        </authorList>
    </citation>
    <scope>NUCLEOTIDE SEQUENCE [LARGE SCALE GENOMIC DNA]</scope>
    <source>
        <strain evidence="2 3">COS</strain>
    </source>
</reference>
<evidence type="ECO:0000313" key="2">
    <source>
        <dbReference type="EMBL" id="ODJ85943.1"/>
    </source>
</evidence>
<dbReference type="CDD" id="cd04332">
    <property type="entry name" value="YbaK_like"/>
    <property type="match status" value="1"/>
</dbReference>
<sequence>MSVSNTVRSYLEGQAIPYELIAHKHTQSSMESAGAAHVKSDHLAKAVIVKEGEEYMMVVVPCDYHVHLGKLHRLLDREVGLATENELIQLFPDCERGAIPPLGTAYKLITLVDRTLLDQPEVYFESGDHEHLIKVSGEQFAHLLGDAEPVDISRHH</sequence>
<keyword evidence="3" id="KW-1185">Reference proteome</keyword>
<keyword evidence="2" id="KW-0030">Aminoacyl-tRNA synthetase</keyword>
<gene>
    <name evidence="2" type="ORF">CODIS_38390</name>
</gene>
<dbReference type="EMBL" id="MARB01000031">
    <property type="protein sequence ID" value="ODJ85943.1"/>
    <property type="molecule type" value="Genomic_DNA"/>
</dbReference>
<organism evidence="2 3">
    <name type="scientific">Candidatus Thiodiazotropha endolucinida</name>
    <dbReference type="NCBI Taxonomy" id="1655433"/>
    <lineage>
        <taxon>Bacteria</taxon>
        <taxon>Pseudomonadati</taxon>
        <taxon>Pseudomonadota</taxon>
        <taxon>Gammaproteobacteria</taxon>
        <taxon>Chromatiales</taxon>
        <taxon>Sedimenticolaceae</taxon>
        <taxon>Candidatus Thiodiazotropha</taxon>
    </lineage>
</organism>
<name>A0A7Z0VI14_9GAMM</name>
<keyword evidence="2" id="KW-0436">Ligase</keyword>
<protein>
    <submittedName>
        <fullName evidence="2">Prolyl-tRNA synthetase</fullName>
    </submittedName>
</protein>
<dbReference type="RefSeq" id="WP_069128158.1">
    <property type="nucleotide sequence ID" value="NZ_MARB01000031.1"/>
</dbReference>
<dbReference type="OrthoDB" id="9786549at2"/>
<evidence type="ECO:0000313" key="3">
    <source>
        <dbReference type="Proteomes" id="UP000094769"/>
    </source>
</evidence>
<dbReference type="InterPro" id="IPR007214">
    <property type="entry name" value="YbaK/aa-tRNA-synth-assoc-dom"/>
</dbReference>
<comment type="caution">
    <text evidence="2">The sequence shown here is derived from an EMBL/GenBank/DDBJ whole genome shotgun (WGS) entry which is preliminary data.</text>
</comment>
<dbReference type="Pfam" id="PF04073">
    <property type="entry name" value="tRNA_edit"/>
    <property type="match status" value="1"/>
</dbReference>
<feature type="domain" description="YbaK/aminoacyl-tRNA synthetase-associated" evidence="1">
    <location>
        <begin position="23"/>
        <end position="141"/>
    </location>
</feature>
<proteinExistence type="predicted"/>
<accession>A0A7Z0VI14</accession>
<dbReference type="Proteomes" id="UP000094769">
    <property type="component" value="Unassembled WGS sequence"/>
</dbReference>
<evidence type="ECO:0000259" key="1">
    <source>
        <dbReference type="Pfam" id="PF04073"/>
    </source>
</evidence>